<dbReference type="Pfam" id="PF00883">
    <property type="entry name" value="Peptidase_M17"/>
    <property type="match status" value="1"/>
</dbReference>
<dbReference type="AlphaFoldDB" id="A0A918PRC5"/>
<dbReference type="GO" id="GO:0070006">
    <property type="term" value="F:metalloaminopeptidase activity"/>
    <property type="evidence" value="ECO:0007669"/>
    <property type="project" value="InterPro"/>
</dbReference>
<dbReference type="InterPro" id="IPR011356">
    <property type="entry name" value="Leucine_aapep/pepB"/>
</dbReference>
<comment type="similarity">
    <text evidence="1">Belongs to the peptidase M17 family.</text>
</comment>
<keyword evidence="4" id="KW-0378">Hydrolase</keyword>
<dbReference type="PANTHER" id="PTHR11963:SF20">
    <property type="entry name" value="PEPTIDASE B"/>
    <property type="match status" value="1"/>
</dbReference>
<gene>
    <name evidence="7" type="ORF">GCM10011273_01390</name>
</gene>
<protein>
    <submittedName>
        <fullName evidence="7">Leucyl aminopeptidase</fullName>
    </submittedName>
</protein>
<dbReference type="PANTHER" id="PTHR11963">
    <property type="entry name" value="LEUCINE AMINOPEPTIDASE-RELATED"/>
    <property type="match status" value="1"/>
</dbReference>
<keyword evidence="3" id="KW-0645">Protease</keyword>
<accession>A0A918PRC5</accession>
<dbReference type="GO" id="GO:0030145">
    <property type="term" value="F:manganese ion binding"/>
    <property type="evidence" value="ECO:0007669"/>
    <property type="project" value="InterPro"/>
</dbReference>
<dbReference type="CDD" id="cd00433">
    <property type="entry name" value="Peptidase_M17"/>
    <property type="match status" value="1"/>
</dbReference>
<dbReference type="RefSeq" id="WP_189484460.1">
    <property type="nucleotide sequence ID" value="NZ_BMZB01000001.1"/>
</dbReference>
<dbReference type="Gene3D" id="3.40.630.10">
    <property type="entry name" value="Zn peptidases"/>
    <property type="match status" value="1"/>
</dbReference>
<name>A0A918PRC5_9CAUL</name>
<dbReference type="GO" id="GO:0005737">
    <property type="term" value="C:cytoplasm"/>
    <property type="evidence" value="ECO:0007669"/>
    <property type="project" value="InterPro"/>
</dbReference>
<dbReference type="Proteomes" id="UP000662572">
    <property type="component" value="Unassembled WGS sequence"/>
</dbReference>
<comment type="caution">
    <text evidence="7">The sequence shown here is derived from an EMBL/GenBank/DDBJ whole genome shotgun (WGS) entry which is preliminary data.</text>
</comment>
<evidence type="ECO:0000313" key="7">
    <source>
        <dbReference type="EMBL" id="GGZ20525.1"/>
    </source>
</evidence>
<dbReference type="PROSITE" id="PS00631">
    <property type="entry name" value="CYTOSOL_AP"/>
    <property type="match status" value="1"/>
</dbReference>
<evidence type="ECO:0000256" key="1">
    <source>
        <dbReference type="ARBA" id="ARBA00009528"/>
    </source>
</evidence>
<evidence type="ECO:0000313" key="8">
    <source>
        <dbReference type="Proteomes" id="UP000662572"/>
    </source>
</evidence>
<dbReference type="EMBL" id="BMZB01000001">
    <property type="protein sequence ID" value="GGZ20525.1"/>
    <property type="molecule type" value="Genomic_DNA"/>
</dbReference>
<evidence type="ECO:0000256" key="5">
    <source>
        <dbReference type="ARBA" id="ARBA00023211"/>
    </source>
</evidence>
<sequence length="474" mass="50159">MAKPLKSTSNASGKSAPDHQIIAVFEDELAARLSEASPATRAYASARAFTARAGTLILLPEGKGVTAWYGLGARKAYNPMLFRALPPQLPKGNWVLKADAGLDRCAIHAAWGMGVYGFDRYKGEGGKNQRGEVKLDTADLTPAQIEAVGHEVAAHNLARDLINTPAQDMGPAELEAAARAVADEFGAAITVITGDELLAQNYPAIHAVGRAAPSSRAPRFIEITWSPIGSDGLPLPTVALVGKGITFDTGGLNMKGGAGMALMKKDMGGAAHVLALGRWIMATNLPVKLSILLCVAENSIGGEAFRPGDVLSSRAGLTIEVGNTDAEGRLVLADGLARASEINPDLTLDFATLTGAARIALGPEVVPFYCDDEEIVRRLEIASLSEHDPLWRMPLWAGYKDALESEIADIRNDPQGWAQAGSVTAALFLQRFAPTTGVWAHFDIYGWNPRGVPGYPTGAAAHTLRAVYRLIKGL</sequence>
<dbReference type="PRINTS" id="PR00481">
    <property type="entry name" value="LAMNOPPTDASE"/>
</dbReference>
<dbReference type="GO" id="GO:0006508">
    <property type="term" value="P:proteolysis"/>
    <property type="evidence" value="ECO:0007669"/>
    <property type="project" value="UniProtKB-KW"/>
</dbReference>
<evidence type="ECO:0000259" key="6">
    <source>
        <dbReference type="PROSITE" id="PS00631"/>
    </source>
</evidence>
<proteinExistence type="inferred from homology"/>
<dbReference type="InterPro" id="IPR000819">
    <property type="entry name" value="Peptidase_M17_C"/>
</dbReference>
<dbReference type="Gene3D" id="3.40.220.10">
    <property type="entry name" value="Leucine Aminopeptidase, subunit E, domain 1"/>
    <property type="match status" value="1"/>
</dbReference>
<reference evidence="7" key="1">
    <citation type="journal article" date="2014" name="Int. J. Syst. Evol. Microbiol.">
        <title>Complete genome sequence of Corynebacterium casei LMG S-19264T (=DSM 44701T), isolated from a smear-ripened cheese.</title>
        <authorList>
            <consortium name="US DOE Joint Genome Institute (JGI-PGF)"/>
            <person name="Walter F."/>
            <person name="Albersmeier A."/>
            <person name="Kalinowski J."/>
            <person name="Ruckert C."/>
        </authorList>
    </citation>
    <scope>NUCLEOTIDE SEQUENCE</scope>
    <source>
        <strain evidence="7">KCTC 32296</strain>
    </source>
</reference>
<evidence type="ECO:0000256" key="3">
    <source>
        <dbReference type="ARBA" id="ARBA00022670"/>
    </source>
</evidence>
<dbReference type="InterPro" id="IPR043472">
    <property type="entry name" value="Macro_dom-like"/>
</dbReference>
<organism evidence="7 8">
    <name type="scientific">Asticcacaulis endophyticus</name>
    <dbReference type="NCBI Taxonomy" id="1395890"/>
    <lineage>
        <taxon>Bacteria</taxon>
        <taxon>Pseudomonadati</taxon>
        <taxon>Pseudomonadota</taxon>
        <taxon>Alphaproteobacteria</taxon>
        <taxon>Caulobacterales</taxon>
        <taxon>Caulobacteraceae</taxon>
        <taxon>Asticcacaulis</taxon>
    </lineage>
</organism>
<keyword evidence="2 7" id="KW-0031">Aminopeptidase</keyword>
<dbReference type="SUPFAM" id="SSF53187">
    <property type="entry name" value="Zn-dependent exopeptidases"/>
    <property type="match status" value="1"/>
</dbReference>
<keyword evidence="5" id="KW-0464">Manganese</keyword>
<reference evidence="7" key="2">
    <citation type="submission" date="2020-09" db="EMBL/GenBank/DDBJ databases">
        <authorList>
            <person name="Sun Q."/>
            <person name="Kim S."/>
        </authorList>
    </citation>
    <scope>NUCLEOTIDE SEQUENCE</scope>
    <source>
        <strain evidence="7">KCTC 32296</strain>
    </source>
</reference>
<evidence type="ECO:0000256" key="2">
    <source>
        <dbReference type="ARBA" id="ARBA00022438"/>
    </source>
</evidence>
<dbReference type="Pfam" id="PF21337">
    <property type="entry name" value="Peptidase_M17_N_1"/>
    <property type="match status" value="1"/>
</dbReference>
<dbReference type="InterPro" id="IPR048816">
    <property type="entry name" value="Peptidase_M17_N_1"/>
</dbReference>
<evidence type="ECO:0000256" key="4">
    <source>
        <dbReference type="ARBA" id="ARBA00022801"/>
    </source>
</evidence>
<keyword evidence="8" id="KW-1185">Reference proteome</keyword>
<feature type="domain" description="Cytosol aminopeptidase" evidence="6">
    <location>
        <begin position="323"/>
        <end position="330"/>
    </location>
</feature>